<comment type="caution">
    <text evidence="10">The sequence shown here is derived from an EMBL/GenBank/DDBJ whole genome shotgun (WGS) entry which is preliminary data.</text>
</comment>
<evidence type="ECO:0000259" key="9">
    <source>
        <dbReference type="Pfam" id="PF10394"/>
    </source>
</evidence>
<protein>
    <recommendedName>
        <fullName evidence="4">Histone acetyltransferase type B catalytic subunit</fullName>
        <ecNumber evidence="3">2.3.1.48</ecNumber>
    </recommendedName>
</protein>
<keyword evidence="5" id="KW-0808">Transferase</keyword>
<keyword evidence="6" id="KW-0539">Nucleus</keyword>
<dbReference type="InterPro" id="IPR037113">
    <property type="entry name" value="Hat1_N_sf"/>
</dbReference>
<dbReference type="OrthoDB" id="10253098at2759"/>
<gene>
    <name evidence="10" type="ORF">AMORRO_LOCUS9430</name>
</gene>
<keyword evidence="11" id="KW-1185">Reference proteome</keyword>
<dbReference type="InterPro" id="IPR019467">
    <property type="entry name" value="Hat1_N"/>
</dbReference>
<evidence type="ECO:0000256" key="7">
    <source>
        <dbReference type="ARBA" id="ARBA00023315"/>
    </source>
</evidence>
<dbReference type="GO" id="GO:0031509">
    <property type="term" value="P:subtelomeric heterochromatin formation"/>
    <property type="evidence" value="ECO:0007669"/>
    <property type="project" value="InterPro"/>
</dbReference>
<dbReference type="InterPro" id="IPR016181">
    <property type="entry name" value="Acyl_CoA_acyltransferase"/>
</dbReference>
<dbReference type="Gene3D" id="3.40.630.30">
    <property type="match status" value="1"/>
</dbReference>
<dbReference type="InterPro" id="IPR017380">
    <property type="entry name" value="Hist_AcTrfase_B-typ_cat-su"/>
</dbReference>
<evidence type="ECO:0000256" key="2">
    <source>
        <dbReference type="ARBA" id="ARBA00010543"/>
    </source>
</evidence>
<accession>A0A9N9DHW1</accession>
<evidence type="ECO:0000256" key="3">
    <source>
        <dbReference type="ARBA" id="ARBA00013184"/>
    </source>
</evidence>
<evidence type="ECO:0000256" key="4">
    <source>
        <dbReference type="ARBA" id="ARBA00021268"/>
    </source>
</evidence>
<evidence type="ECO:0000256" key="5">
    <source>
        <dbReference type="ARBA" id="ARBA00022679"/>
    </source>
</evidence>
<dbReference type="AlphaFoldDB" id="A0A9N9DHW1"/>
<dbReference type="Gene3D" id="3.90.360.10">
    <property type="entry name" value="Histone acetyl transferase 1 (HAT1), N-terminal domain"/>
    <property type="match status" value="1"/>
</dbReference>
<dbReference type="EMBL" id="CAJVPV010009176">
    <property type="protein sequence ID" value="CAG8638967.1"/>
    <property type="molecule type" value="Genomic_DNA"/>
</dbReference>
<organism evidence="10 11">
    <name type="scientific">Acaulospora morrowiae</name>
    <dbReference type="NCBI Taxonomy" id="94023"/>
    <lineage>
        <taxon>Eukaryota</taxon>
        <taxon>Fungi</taxon>
        <taxon>Fungi incertae sedis</taxon>
        <taxon>Mucoromycota</taxon>
        <taxon>Glomeromycotina</taxon>
        <taxon>Glomeromycetes</taxon>
        <taxon>Diversisporales</taxon>
        <taxon>Acaulosporaceae</taxon>
        <taxon>Acaulospora</taxon>
    </lineage>
</organism>
<comment type="catalytic activity">
    <reaction evidence="8">
        <text>L-lysyl-[protein] + acetyl-CoA = N(6)-acetyl-L-lysyl-[protein] + CoA + H(+)</text>
        <dbReference type="Rhea" id="RHEA:45948"/>
        <dbReference type="Rhea" id="RHEA-COMP:9752"/>
        <dbReference type="Rhea" id="RHEA-COMP:10731"/>
        <dbReference type="ChEBI" id="CHEBI:15378"/>
        <dbReference type="ChEBI" id="CHEBI:29969"/>
        <dbReference type="ChEBI" id="CHEBI:57287"/>
        <dbReference type="ChEBI" id="CHEBI:57288"/>
        <dbReference type="ChEBI" id="CHEBI:61930"/>
        <dbReference type="EC" id="2.3.1.48"/>
    </reaction>
</comment>
<evidence type="ECO:0000256" key="1">
    <source>
        <dbReference type="ARBA" id="ARBA00004123"/>
    </source>
</evidence>
<evidence type="ECO:0000313" key="11">
    <source>
        <dbReference type="Proteomes" id="UP000789342"/>
    </source>
</evidence>
<proteinExistence type="inferred from homology"/>
<comment type="similarity">
    <text evidence="2">Belongs to the HAT1 family.</text>
</comment>
<dbReference type="GO" id="GO:0000781">
    <property type="term" value="C:chromosome, telomeric region"/>
    <property type="evidence" value="ECO:0007669"/>
    <property type="project" value="GOC"/>
</dbReference>
<dbReference type="Gene3D" id="1.10.10.390">
    <property type="match status" value="1"/>
</dbReference>
<evidence type="ECO:0000313" key="10">
    <source>
        <dbReference type="EMBL" id="CAG8638967.1"/>
    </source>
</evidence>
<dbReference type="Pfam" id="PF10394">
    <property type="entry name" value="Hat1_N"/>
    <property type="match status" value="1"/>
</dbReference>
<dbReference type="GO" id="GO:0005634">
    <property type="term" value="C:nucleus"/>
    <property type="evidence" value="ECO:0007669"/>
    <property type="project" value="UniProtKB-SubCell"/>
</dbReference>
<sequence length="367" mass="43977">MSEALIKDIPLVSEWACDSNEAIKIRFVEPSFVHGENEENVREFSPDLTYQMFTNQQIFGYKDLKIKLYFSSSSMATYFNISYSEKIPDGSINLADDVKKILTELLPDDYLTNYDAFLQKVQTDAETFRPMGEKISEYRLHEDDDKVYEVYKATFKTPRFKEFHRRLRIFVLFYIEAGSYIDEDEDHWEDTAVSYFRIQLQMDMLIFLEIVNLTCSLWLARIFKKAKLYQNIYQYCIADPRIKQLVVEDPSELFTEIRDKCDIRFLRKIKVLEGLKAPVDRTVIDEIWKKYKFNKRQLCRCIEIELLRNLNKTDPVAYKAYRLQVKQRLYHWNKELLDQVNKTERIQKLDEAFKGIEEEYQQLILRL</sequence>
<keyword evidence="7" id="KW-0012">Acyltransferase</keyword>
<evidence type="ECO:0000256" key="6">
    <source>
        <dbReference type="ARBA" id="ARBA00023242"/>
    </source>
</evidence>
<dbReference type="Proteomes" id="UP000789342">
    <property type="component" value="Unassembled WGS sequence"/>
</dbReference>
<dbReference type="Pfam" id="PF21184">
    <property type="entry name" value="HAT1_C_fung"/>
    <property type="match status" value="1"/>
</dbReference>
<comment type="subcellular location">
    <subcellularLocation>
        <location evidence="1">Nucleus</location>
    </subcellularLocation>
</comment>
<name>A0A9N9DHW1_9GLOM</name>
<dbReference type="SUPFAM" id="SSF55729">
    <property type="entry name" value="Acyl-CoA N-acyltransferases (Nat)"/>
    <property type="match status" value="1"/>
</dbReference>
<dbReference type="GO" id="GO:0004402">
    <property type="term" value="F:histone acetyltransferase activity"/>
    <property type="evidence" value="ECO:0007669"/>
    <property type="project" value="InterPro"/>
</dbReference>
<dbReference type="GO" id="GO:0042393">
    <property type="term" value="F:histone binding"/>
    <property type="evidence" value="ECO:0007669"/>
    <property type="project" value="InterPro"/>
</dbReference>
<reference evidence="10" key="1">
    <citation type="submission" date="2021-06" db="EMBL/GenBank/DDBJ databases">
        <authorList>
            <person name="Kallberg Y."/>
            <person name="Tangrot J."/>
            <person name="Rosling A."/>
        </authorList>
    </citation>
    <scope>NUCLEOTIDE SEQUENCE</scope>
    <source>
        <strain evidence="10">CL551</strain>
    </source>
</reference>
<dbReference type="PANTHER" id="PTHR12046">
    <property type="entry name" value="HISTONE ACETYLTRANSFERASE TYPE B CATALYTIC SUBUNIT"/>
    <property type="match status" value="1"/>
</dbReference>
<dbReference type="EC" id="2.3.1.48" evidence="3"/>
<evidence type="ECO:0000256" key="8">
    <source>
        <dbReference type="ARBA" id="ARBA00048017"/>
    </source>
</evidence>
<dbReference type="InterPro" id="IPR013523">
    <property type="entry name" value="Hist_AcTrfase_HAT1_C"/>
</dbReference>
<feature type="domain" description="Histone acetyl transferase HAT1 N-terminal" evidence="9">
    <location>
        <begin position="15"/>
        <end position="176"/>
    </location>
</feature>